<keyword evidence="5 8" id="KW-0648">Protein biosynthesis</keyword>
<dbReference type="GO" id="GO:0005737">
    <property type="term" value="C:cytoplasm"/>
    <property type="evidence" value="ECO:0007669"/>
    <property type="project" value="UniProtKB-SubCell"/>
</dbReference>
<dbReference type="Pfam" id="PF05746">
    <property type="entry name" value="DALR_1"/>
    <property type="match status" value="1"/>
</dbReference>
<keyword evidence="8" id="KW-0963">Cytoplasm</keyword>
<dbReference type="InterPro" id="IPR014729">
    <property type="entry name" value="Rossmann-like_a/b/a_fold"/>
</dbReference>
<comment type="catalytic activity">
    <reaction evidence="7 8">
        <text>tRNA(Arg) + L-arginine + ATP = L-arginyl-tRNA(Arg) + AMP + diphosphate</text>
        <dbReference type="Rhea" id="RHEA:20301"/>
        <dbReference type="Rhea" id="RHEA-COMP:9658"/>
        <dbReference type="Rhea" id="RHEA-COMP:9673"/>
        <dbReference type="ChEBI" id="CHEBI:30616"/>
        <dbReference type="ChEBI" id="CHEBI:32682"/>
        <dbReference type="ChEBI" id="CHEBI:33019"/>
        <dbReference type="ChEBI" id="CHEBI:78442"/>
        <dbReference type="ChEBI" id="CHEBI:78513"/>
        <dbReference type="ChEBI" id="CHEBI:456215"/>
        <dbReference type="EC" id="6.1.1.19"/>
    </reaction>
</comment>
<gene>
    <name evidence="8" type="primary">argS</name>
    <name evidence="12" type="ORF">FTO68_04765</name>
</gene>
<dbReference type="GO" id="GO:0005524">
    <property type="term" value="F:ATP binding"/>
    <property type="evidence" value="ECO:0007669"/>
    <property type="project" value="UniProtKB-UniRule"/>
</dbReference>
<keyword evidence="4 8" id="KW-0067">ATP-binding</keyword>
<dbReference type="Gene3D" id="1.10.730.10">
    <property type="entry name" value="Isoleucyl-tRNA Synthetase, Domain 1"/>
    <property type="match status" value="1"/>
</dbReference>
<comment type="similarity">
    <text evidence="1 8 9">Belongs to the class-I aminoacyl-tRNA synthetase family.</text>
</comment>
<evidence type="ECO:0000256" key="5">
    <source>
        <dbReference type="ARBA" id="ARBA00022917"/>
    </source>
</evidence>
<dbReference type="InterPro" id="IPR008909">
    <property type="entry name" value="DALR_anticod-bd"/>
</dbReference>
<dbReference type="PANTHER" id="PTHR11956:SF5">
    <property type="entry name" value="ARGININE--TRNA LIGASE, CYTOPLASMIC"/>
    <property type="match status" value="1"/>
</dbReference>
<feature type="domain" description="DALR anticodon binding" evidence="10">
    <location>
        <begin position="444"/>
        <end position="555"/>
    </location>
</feature>
<organism evidence="12 13">
    <name type="scientific">Methanocalculus taiwanensis</name>
    <dbReference type="NCBI Taxonomy" id="106207"/>
    <lineage>
        <taxon>Archaea</taxon>
        <taxon>Methanobacteriati</taxon>
        <taxon>Methanobacteriota</taxon>
        <taxon>Stenosarchaea group</taxon>
        <taxon>Methanomicrobia</taxon>
        <taxon>Methanomicrobiales</taxon>
        <taxon>Methanocalculaceae</taxon>
        <taxon>Methanocalculus</taxon>
    </lineage>
</organism>
<keyword evidence="6 8" id="KW-0030">Aminoacyl-tRNA synthetase</keyword>
<dbReference type="InterPro" id="IPR001412">
    <property type="entry name" value="aa-tRNA-synth_I_CS"/>
</dbReference>
<dbReference type="EC" id="6.1.1.19" evidence="8"/>
<dbReference type="NCBIfam" id="TIGR00456">
    <property type="entry name" value="argS"/>
    <property type="match status" value="1"/>
</dbReference>
<dbReference type="InterPro" id="IPR035684">
    <property type="entry name" value="ArgRS_core"/>
</dbReference>
<evidence type="ECO:0000256" key="7">
    <source>
        <dbReference type="ARBA" id="ARBA00049339"/>
    </source>
</evidence>
<accession>A0ABD4TIM3</accession>
<reference evidence="12 13" key="1">
    <citation type="submission" date="2019-08" db="EMBL/GenBank/DDBJ databases">
        <authorList>
            <person name="Chen S.-C."/>
            <person name="Lai M.-C."/>
            <person name="You Y.-T."/>
        </authorList>
    </citation>
    <scope>NUCLEOTIDE SEQUENCE [LARGE SCALE GENOMIC DNA]</scope>
    <source>
        <strain evidence="12 13">P2F9704a</strain>
    </source>
</reference>
<comment type="caution">
    <text evidence="12">The sequence shown here is derived from an EMBL/GenBank/DDBJ whole genome shotgun (WGS) entry which is preliminary data.</text>
</comment>
<dbReference type="GO" id="GO:0004814">
    <property type="term" value="F:arginine-tRNA ligase activity"/>
    <property type="evidence" value="ECO:0007669"/>
    <property type="project" value="UniProtKB-UniRule"/>
</dbReference>
<evidence type="ECO:0000256" key="6">
    <source>
        <dbReference type="ARBA" id="ARBA00023146"/>
    </source>
</evidence>
<dbReference type="InterPro" id="IPR036695">
    <property type="entry name" value="Arg-tRNA-synth_N_sf"/>
</dbReference>
<evidence type="ECO:0000259" key="11">
    <source>
        <dbReference type="SMART" id="SM01016"/>
    </source>
</evidence>
<protein>
    <recommendedName>
        <fullName evidence="8">Arginine--tRNA ligase</fullName>
        <ecNumber evidence="8">6.1.1.19</ecNumber>
    </recommendedName>
    <alternativeName>
        <fullName evidence="8">Arginyl-tRNA synthetase</fullName>
        <shortName evidence="8">ArgRS</shortName>
    </alternativeName>
</protein>
<dbReference type="Gene3D" id="3.30.1360.70">
    <property type="entry name" value="Arginyl tRNA synthetase N-terminal domain"/>
    <property type="match status" value="1"/>
</dbReference>
<dbReference type="GO" id="GO:0006420">
    <property type="term" value="P:arginyl-tRNA aminoacylation"/>
    <property type="evidence" value="ECO:0007669"/>
    <property type="project" value="UniProtKB-UniRule"/>
</dbReference>
<keyword evidence="3 8" id="KW-0547">Nucleotide-binding</keyword>
<evidence type="ECO:0000259" key="10">
    <source>
        <dbReference type="SMART" id="SM00836"/>
    </source>
</evidence>
<dbReference type="InterPro" id="IPR005148">
    <property type="entry name" value="Arg-tRNA-synth_N"/>
</dbReference>
<evidence type="ECO:0000313" key="12">
    <source>
        <dbReference type="EMBL" id="MCQ1538301.1"/>
    </source>
</evidence>
<evidence type="ECO:0000256" key="8">
    <source>
        <dbReference type="HAMAP-Rule" id="MF_00123"/>
    </source>
</evidence>
<sequence>MYLETIDRIGRVLMACTGEEDPLLVDGGDHADIASTIAFACAKKERKAPAIIAKDLLEKLQHHPDMDGISVAAVGPYLNFTFGNDYIRKSVEMARLPAYGSLPKQHKRIMIEHTSANPNGPLHVGHIRNTILGDTLARTFRKSGYPLEVQYYVNDMGRQIAIVVWGLQTLGIARNEGEKGDHFIARVYIQANREIEKDESINREIERLMQEIERGGKDIEKVFREAVDTCVDGIKETLSDLNVVHDRYVRESTFVRIGDMHRVLDILSRMHEGEDDGELFSVNLSASGIEKKYILRRADGTSVYAARDLAYHVWKNANYDRIIDVLGADHKLIGAQLSATLELMGERAPEILHFEFVSLPEGSMSTRAGKFISADELIEEVTIRAFDEVTKRRPELTEEERRAIARSVAVGAIRYDIVRVSPEKSTVFDWKQALDFERQSAPYIQYAHARACSILAKAGEYTGVYEYDDPHEIALAKAIARFPAVLDAVVTDLRPHLLATYIRDLADLFNTFYRFVPVLKAEGKSRDARLALVDATRNTLGEALQTLGIDALESM</sequence>
<dbReference type="PROSITE" id="PS00178">
    <property type="entry name" value="AA_TRNA_LIGASE_I"/>
    <property type="match status" value="1"/>
</dbReference>
<dbReference type="EMBL" id="VOTZ01000008">
    <property type="protein sequence ID" value="MCQ1538301.1"/>
    <property type="molecule type" value="Genomic_DNA"/>
</dbReference>
<evidence type="ECO:0000256" key="2">
    <source>
        <dbReference type="ARBA" id="ARBA00022598"/>
    </source>
</evidence>
<dbReference type="SUPFAM" id="SSF55190">
    <property type="entry name" value="Arginyl-tRNA synthetase (ArgRS), N-terminal 'additional' domain"/>
    <property type="match status" value="1"/>
</dbReference>
<keyword evidence="2 8" id="KW-0436">Ligase</keyword>
<evidence type="ECO:0000256" key="1">
    <source>
        <dbReference type="ARBA" id="ARBA00005594"/>
    </source>
</evidence>
<feature type="short sequence motif" description="'HIGH' region" evidence="8">
    <location>
        <begin position="116"/>
        <end position="126"/>
    </location>
</feature>
<dbReference type="CDD" id="cd07956">
    <property type="entry name" value="Anticodon_Ia_Arg"/>
    <property type="match status" value="1"/>
</dbReference>
<feature type="domain" description="Arginyl tRNA synthetase N-terminal" evidence="11">
    <location>
        <begin position="3"/>
        <end position="82"/>
    </location>
</feature>
<keyword evidence="13" id="KW-1185">Reference proteome</keyword>
<dbReference type="Pfam" id="PF03485">
    <property type="entry name" value="Arg_tRNA_synt_N"/>
    <property type="match status" value="1"/>
</dbReference>
<dbReference type="CDD" id="cd00671">
    <property type="entry name" value="ArgRS_core"/>
    <property type="match status" value="1"/>
</dbReference>
<dbReference type="PANTHER" id="PTHR11956">
    <property type="entry name" value="ARGINYL-TRNA SYNTHETASE"/>
    <property type="match status" value="1"/>
</dbReference>
<dbReference type="SMART" id="SM00836">
    <property type="entry name" value="DALR_1"/>
    <property type="match status" value="1"/>
</dbReference>
<dbReference type="InterPro" id="IPR001278">
    <property type="entry name" value="Arg-tRNA-ligase"/>
</dbReference>
<proteinExistence type="inferred from homology"/>
<dbReference type="SMART" id="SM01016">
    <property type="entry name" value="Arg_tRNA_synt_N"/>
    <property type="match status" value="1"/>
</dbReference>
<evidence type="ECO:0000313" key="13">
    <source>
        <dbReference type="Proteomes" id="UP001524383"/>
    </source>
</evidence>
<evidence type="ECO:0000256" key="3">
    <source>
        <dbReference type="ARBA" id="ARBA00022741"/>
    </source>
</evidence>
<dbReference type="AlphaFoldDB" id="A0ABD4TIM3"/>
<dbReference type="Pfam" id="PF00750">
    <property type="entry name" value="tRNA-synt_1d"/>
    <property type="match status" value="1"/>
</dbReference>
<dbReference type="SUPFAM" id="SSF47323">
    <property type="entry name" value="Anticodon-binding domain of a subclass of class I aminoacyl-tRNA synthetases"/>
    <property type="match status" value="1"/>
</dbReference>
<dbReference type="RefSeq" id="WP_255332329.1">
    <property type="nucleotide sequence ID" value="NZ_VOTZ01000008.1"/>
</dbReference>
<dbReference type="PRINTS" id="PR01038">
    <property type="entry name" value="TRNASYNTHARG"/>
</dbReference>
<comment type="subcellular location">
    <subcellularLocation>
        <location evidence="8">Cytoplasm</location>
    </subcellularLocation>
</comment>
<evidence type="ECO:0000256" key="4">
    <source>
        <dbReference type="ARBA" id="ARBA00022840"/>
    </source>
</evidence>
<name>A0ABD4TIM3_9EURY</name>
<dbReference type="InterPro" id="IPR009080">
    <property type="entry name" value="tRNAsynth_Ia_anticodon-bd"/>
</dbReference>
<dbReference type="Proteomes" id="UP001524383">
    <property type="component" value="Unassembled WGS sequence"/>
</dbReference>
<dbReference type="SUPFAM" id="SSF52374">
    <property type="entry name" value="Nucleotidylyl transferase"/>
    <property type="match status" value="1"/>
</dbReference>
<evidence type="ECO:0000256" key="9">
    <source>
        <dbReference type="RuleBase" id="RU363038"/>
    </source>
</evidence>
<dbReference type="HAMAP" id="MF_00123">
    <property type="entry name" value="Arg_tRNA_synth"/>
    <property type="match status" value="1"/>
</dbReference>
<dbReference type="Gene3D" id="3.40.50.620">
    <property type="entry name" value="HUPs"/>
    <property type="match status" value="1"/>
</dbReference>